<accession>A0A6J5SJJ4</accession>
<dbReference type="EMBL" id="LR797414">
    <property type="protein sequence ID" value="CAB4214613.1"/>
    <property type="molecule type" value="Genomic_DNA"/>
</dbReference>
<dbReference type="PANTHER" id="PTHR19051">
    <property type="entry name" value="KERATIN-ASSOCIATED PROTEIN"/>
    <property type="match status" value="1"/>
</dbReference>
<protein>
    <recommendedName>
        <fullName evidence="1">Baseplate structural protein Gp10 C-terminal domain-containing protein</fullName>
    </recommendedName>
</protein>
<reference evidence="2" key="1">
    <citation type="submission" date="2020-05" db="EMBL/GenBank/DDBJ databases">
        <authorList>
            <person name="Chiriac C."/>
            <person name="Salcher M."/>
            <person name="Ghai R."/>
            <person name="Kavagutti S V."/>
        </authorList>
    </citation>
    <scope>NUCLEOTIDE SEQUENCE</scope>
</reference>
<evidence type="ECO:0000259" key="1">
    <source>
        <dbReference type="Pfam" id="PF21939"/>
    </source>
</evidence>
<feature type="domain" description="Baseplate structural protein Gp10 C-terminal" evidence="1">
    <location>
        <begin position="84"/>
        <end position="212"/>
    </location>
</feature>
<evidence type="ECO:0000313" key="2">
    <source>
        <dbReference type="EMBL" id="CAB4214613.1"/>
    </source>
</evidence>
<dbReference type="PANTHER" id="PTHR19051:SF32">
    <property type="entry name" value="KERATIN-ASSOCIATED PROTEIN 13-3"/>
    <property type="match status" value="1"/>
</dbReference>
<sequence length="213" mass="22083">MPTLTTNYSFNKPLVNDPVDEDLWGGQLNTNFDTLDSLLGARTASKYGALIVQNNADNGFDTVTSQGAAGTVLVSAGADALPVFIALYPVGTIYMNKTVSTNPNTLFGFGTWTAITDTFIVAHGSTYTSTGGAATVTLSEANLAAHKHKSLANSAGGYVGANTIGTGAASGNDVMGNNGDQNNSILETETIGSSTPFSIIPPYQAVYVWERTA</sequence>
<gene>
    <name evidence="2" type="ORF">UFOVP1454_54</name>
</gene>
<dbReference type="InterPro" id="IPR053827">
    <property type="entry name" value="Gp10_C"/>
</dbReference>
<organism evidence="2">
    <name type="scientific">uncultured Caudovirales phage</name>
    <dbReference type="NCBI Taxonomy" id="2100421"/>
    <lineage>
        <taxon>Viruses</taxon>
        <taxon>Duplodnaviria</taxon>
        <taxon>Heunggongvirae</taxon>
        <taxon>Uroviricota</taxon>
        <taxon>Caudoviricetes</taxon>
        <taxon>Peduoviridae</taxon>
        <taxon>Maltschvirus</taxon>
        <taxon>Maltschvirus maltsch</taxon>
    </lineage>
</organism>
<dbReference type="Pfam" id="PF21939">
    <property type="entry name" value="Gp10_C"/>
    <property type="match status" value="1"/>
</dbReference>
<name>A0A6J5SJJ4_9CAUD</name>
<proteinExistence type="predicted"/>